<dbReference type="Gene3D" id="3.90.79.10">
    <property type="entry name" value="Nucleoside Triphosphate Pyrophosphohydrolase"/>
    <property type="match status" value="1"/>
</dbReference>
<evidence type="ECO:0000313" key="4">
    <source>
        <dbReference type="Proteomes" id="UP000177622"/>
    </source>
</evidence>
<dbReference type="GeneID" id="34578047"/>
<dbReference type="OrthoDB" id="77989at2759"/>
<dbReference type="PANTHER" id="PTHR12992">
    <property type="entry name" value="NUDIX HYDROLASE"/>
    <property type="match status" value="1"/>
</dbReference>
<dbReference type="PROSITE" id="PS51462">
    <property type="entry name" value="NUDIX"/>
    <property type="match status" value="1"/>
</dbReference>
<keyword evidence="1" id="KW-0472">Membrane</keyword>
<dbReference type="InterPro" id="IPR015797">
    <property type="entry name" value="NUDIX_hydrolase-like_dom_sf"/>
</dbReference>
<keyword evidence="1" id="KW-0812">Transmembrane</keyword>
<feature type="transmembrane region" description="Helical" evidence="1">
    <location>
        <begin position="421"/>
        <end position="444"/>
    </location>
</feature>
<evidence type="ECO:0000256" key="1">
    <source>
        <dbReference type="SAM" id="Phobius"/>
    </source>
</evidence>
<dbReference type="PANTHER" id="PTHR12992:SF44">
    <property type="entry name" value="NUDIX HYDROLASE DOMAIN-CONTAINING PROTEIN"/>
    <property type="match status" value="1"/>
</dbReference>
<evidence type="ECO:0000259" key="2">
    <source>
        <dbReference type="PROSITE" id="PS51462"/>
    </source>
</evidence>
<dbReference type="Pfam" id="PF00293">
    <property type="entry name" value="NUDIX"/>
    <property type="match status" value="1"/>
</dbReference>
<protein>
    <recommendedName>
        <fullName evidence="2">Nudix hydrolase domain-containing protein</fullName>
    </recommendedName>
</protein>
<sequence>MQYLGRYRFQGTGHPPLPSTGAYQISVQTSAQYPMQNDIVDIGCPGLFTHLLDGLHDLHRQPFPHVPNPPSVKKRASVAVILHVRPSYDHWPEASFHDKSESPTEKRLIDFFAQDWVQNGEPEVLFIKRSSRVGDRWTGHVALPGGKRDPQDEDDLAAAIREAEEEIGIDLTGPDCIAVGNLPERVVYANFGSEILMVLCPFVFVVTSSSIPPLRLQPTEVASIHWVPLRALLSPSLRTVENVDVSQRLRLALPGGFMPRAAIRFLIGQMQFSAIRLIPSESQYCTTVKGFIPNANNQADSTDTARPLLLWGLTLGVMTDFLNMLPPHRSIQQWEYPTFTAPDLRFIVGLMTSGLRKRNTFNATTGTRPRPASDKRCWTGPVGVLGLGVARYYGLKDRPTDGTNYAVGILLRGYYQRIRQAIYVFLAWRAVVVSITGILAWRFLLPR</sequence>
<dbReference type="SUPFAM" id="SSF55811">
    <property type="entry name" value="Nudix"/>
    <property type="match status" value="1"/>
</dbReference>
<dbReference type="GO" id="GO:0010945">
    <property type="term" value="F:coenzyme A diphosphatase activity"/>
    <property type="evidence" value="ECO:0007669"/>
    <property type="project" value="InterPro"/>
</dbReference>
<keyword evidence="4" id="KW-1185">Reference proteome</keyword>
<dbReference type="InterPro" id="IPR000086">
    <property type="entry name" value="NUDIX_hydrolase_dom"/>
</dbReference>
<dbReference type="InterPro" id="IPR045121">
    <property type="entry name" value="CoAse"/>
</dbReference>
<dbReference type="RefSeq" id="XP_022486797.1">
    <property type="nucleotide sequence ID" value="XM_022633313.1"/>
</dbReference>
<accession>A0A1F5LDR7</accession>
<dbReference type="Proteomes" id="UP000177622">
    <property type="component" value="Unassembled WGS sequence"/>
</dbReference>
<feature type="domain" description="Nudix hydrolase" evidence="2">
    <location>
        <begin position="73"/>
        <end position="251"/>
    </location>
</feature>
<keyword evidence="1" id="KW-1133">Transmembrane helix</keyword>
<evidence type="ECO:0000313" key="3">
    <source>
        <dbReference type="EMBL" id="OGE51352.1"/>
    </source>
</evidence>
<comment type="caution">
    <text evidence="3">The sequence shown here is derived from an EMBL/GenBank/DDBJ whole genome shotgun (WGS) entry which is preliminary data.</text>
</comment>
<organism evidence="3 4">
    <name type="scientific">Penicillium arizonense</name>
    <dbReference type="NCBI Taxonomy" id="1835702"/>
    <lineage>
        <taxon>Eukaryota</taxon>
        <taxon>Fungi</taxon>
        <taxon>Dikarya</taxon>
        <taxon>Ascomycota</taxon>
        <taxon>Pezizomycotina</taxon>
        <taxon>Eurotiomycetes</taxon>
        <taxon>Eurotiomycetidae</taxon>
        <taxon>Eurotiales</taxon>
        <taxon>Aspergillaceae</taxon>
        <taxon>Penicillium</taxon>
    </lineage>
</organism>
<dbReference type="STRING" id="1835702.A0A1F5LDR7"/>
<name>A0A1F5LDR7_PENAI</name>
<dbReference type="AlphaFoldDB" id="A0A1F5LDR7"/>
<reference evidence="3 4" key="1">
    <citation type="journal article" date="2016" name="Sci. Rep.">
        <title>Penicillium arizonense, a new, genome sequenced fungal species, reveals a high chemical diversity in secreted metabolites.</title>
        <authorList>
            <person name="Grijseels S."/>
            <person name="Nielsen J.C."/>
            <person name="Randelovic M."/>
            <person name="Nielsen J."/>
            <person name="Nielsen K.F."/>
            <person name="Workman M."/>
            <person name="Frisvad J.C."/>
        </authorList>
    </citation>
    <scope>NUCLEOTIDE SEQUENCE [LARGE SCALE GENOMIC DNA]</scope>
    <source>
        <strain evidence="3 4">CBS 141311</strain>
    </source>
</reference>
<proteinExistence type="predicted"/>
<gene>
    <name evidence="3" type="ORF">PENARI_c013G09579</name>
</gene>
<dbReference type="EMBL" id="LXJU01000013">
    <property type="protein sequence ID" value="OGE51352.1"/>
    <property type="molecule type" value="Genomic_DNA"/>
</dbReference>